<comment type="caution">
    <text evidence="1">The sequence shown here is derived from an EMBL/GenBank/DDBJ whole genome shotgun (WGS) entry which is preliminary data.</text>
</comment>
<protein>
    <submittedName>
        <fullName evidence="1">Uncharacterized protein</fullName>
    </submittedName>
</protein>
<gene>
    <name evidence="1" type="ORF">RIF29_15279</name>
</gene>
<dbReference type="Gene3D" id="2.40.50.140">
    <property type="entry name" value="Nucleic acid-binding proteins"/>
    <property type="match status" value="1"/>
</dbReference>
<reference evidence="1 2" key="1">
    <citation type="submission" date="2024-01" db="EMBL/GenBank/DDBJ databases">
        <title>The genomes of 5 underutilized Papilionoideae crops provide insights into root nodulation and disease resistanc.</title>
        <authorList>
            <person name="Yuan L."/>
        </authorList>
    </citation>
    <scope>NUCLEOTIDE SEQUENCE [LARGE SCALE GENOMIC DNA]</scope>
    <source>
        <strain evidence="1">ZHUSHIDOU_FW_LH</strain>
        <tissue evidence="1">Leaf</tissue>
    </source>
</reference>
<keyword evidence="2" id="KW-1185">Reference proteome</keyword>
<evidence type="ECO:0000313" key="1">
    <source>
        <dbReference type="EMBL" id="KAK7274199.1"/>
    </source>
</evidence>
<dbReference type="Proteomes" id="UP001372338">
    <property type="component" value="Unassembled WGS sequence"/>
</dbReference>
<organism evidence="1 2">
    <name type="scientific">Crotalaria pallida</name>
    <name type="common">Smooth rattlebox</name>
    <name type="synonym">Crotalaria striata</name>
    <dbReference type="NCBI Taxonomy" id="3830"/>
    <lineage>
        <taxon>Eukaryota</taxon>
        <taxon>Viridiplantae</taxon>
        <taxon>Streptophyta</taxon>
        <taxon>Embryophyta</taxon>
        <taxon>Tracheophyta</taxon>
        <taxon>Spermatophyta</taxon>
        <taxon>Magnoliopsida</taxon>
        <taxon>eudicotyledons</taxon>
        <taxon>Gunneridae</taxon>
        <taxon>Pentapetalae</taxon>
        <taxon>rosids</taxon>
        <taxon>fabids</taxon>
        <taxon>Fabales</taxon>
        <taxon>Fabaceae</taxon>
        <taxon>Papilionoideae</taxon>
        <taxon>50 kb inversion clade</taxon>
        <taxon>genistoids sensu lato</taxon>
        <taxon>core genistoids</taxon>
        <taxon>Crotalarieae</taxon>
        <taxon>Crotalaria</taxon>
    </lineage>
</organism>
<dbReference type="SUPFAM" id="SSF50249">
    <property type="entry name" value="Nucleic acid-binding proteins"/>
    <property type="match status" value="1"/>
</dbReference>
<accession>A0AAN9FD95</accession>
<dbReference type="InterPro" id="IPR012340">
    <property type="entry name" value="NA-bd_OB-fold"/>
</dbReference>
<dbReference type="EMBL" id="JAYWIO010000003">
    <property type="protein sequence ID" value="KAK7274199.1"/>
    <property type="molecule type" value="Genomic_DNA"/>
</dbReference>
<dbReference type="AlphaFoldDB" id="A0AAN9FD95"/>
<evidence type="ECO:0000313" key="2">
    <source>
        <dbReference type="Proteomes" id="UP001372338"/>
    </source>
</evidence>
<sequence length="168" mass="19021">MRVFDGKIAVHAVPEVSKIQFNPDIFEALQLRFSYKIKIIVKDLCDSATFRLLDHDARLLVGYSVHELFEMAPNCSSAFACSEIVDSLVNRMFLFKVAVKVDAIHPDSTTYSIRRLREVKDNMFQLILSENSARKSTNSMVAGSPSVSSKYMKFEKGQSSGMKRKFNP</sequence>
<proteinExistence type="predicted"/>
<name>A0AAN9FD95_CROPI</name>